<dbReference type="Pfam" id="PF16119">
    <property type="entry name" value="DUF4835"/>
    <property type="match status" value="1"/>
</dbReference>
<keyword evidence="3" id="KW-1185">Reference proteome</keyword>
<organism evidence="2 3">
    <name type="scientific">Patiriisocius hiemis</name>
    <dbReference type="NCBI Taxonomy" id="3075604"/>
    <lineage>
        <taxon>Bacteria</taxon>
        <taxon>Pseudomonadati</taxon>
        <taxon>Bacteroidota</taxon>
        <taxon>Flavobacteriia</taxon>
        <taxon>Flavobacteriales</taxon>
        <taxon>Flavobacteriaceae</taxon>
        <taxon>Patiriisocius</taxon>
    </lineage>
</organism>
<comment type="caution">
    <text evidence="2">The sequence shown here is derived from an EMBL/GenBank/DDBJ whole genome shotgun (WGS) entry which is preliminary data.</text>
</comment>
<proteinExistence type="predicted"/>
<dbReference type="Proteomes" id="UP001254488">
    <property type="component" value="Unassembled WGS sequence"/>
</dbReference>
<name>A0ABU2YAE3_9FLAO</name>
<gene>
    <name evidence="2" type="ORF">RM538_04020</name>
</gene>
<evidence type="ECO:0000313" key="2">
    <source>
        <dbReference type="EMBL" id="MDT0555158.1"/>
    </source>
</evidence>
<evidence type="ECO:0000313" key="3">
    <source>
        <dbReference type="Proteomes" id="UP001254488"/>
    </source>
</evidence>
<dbReference type="RefSeq" id="WP_311332106.1">
    <property type="nucleotide sequence ID" value="NZ_JAVRHZ010000001.1"/>
</dbReference>
<keyword evidence="1" id="KW-0732">Signal</keyword>
<feature type="signal peptide" evidence="1">
    <location>
        <begin position="1"/>
        <end position="20"/>
    </location>
</feature>
<feature type="chain" id="PRO_5045489277" evidence="1">
    <location>
        <begin position="21"/>
        <end position="297"/>
    </location>
</feature>
<sequence length="297" mass="34205">MRNLLLTLTCIVLSVFTVHAQELNASVAIDAQQTGQPNQQVFRTLEQQITEFLNNTKWTNANFKNQERIDCNFSIIVSEYSNDLFTATLQVQASRPIFNSTYDSPIYNYNDRNFSFDYVEFQNLNFNINNFDSNLISVLAYHVYTIIGLDAATYEEGGGDPYFEIAKQIINTAASSNFLGWKASDGQQSRFRYNDMLLSNVYREFHQAMYQYHRLGLDTMENNPKNSKMAVISSIATLKRINDRRPNSFLLRTFFDTKADEIQSIFSGGPQVNITALVNNLNRMSPTKRSNWQEIKF</sequence>
<protein>
    <submittedName>
        <fullName evidence="2">DUF4835 family protein</fullName>
    </submittedName>
</protein>
<evidence type="ECO:0000256" key="1">
    <source>
        <dbReference type="SAM" id="SignalP"/>
    </source>
</evidence>
<dbReference type="EMBL" id="JAVRHZ010000001">
    <property type="protein sequence ID" value="MDT0555158.1"/>
    <property type="molecule type" value="Genomic_DNA"/>
</dbReference>
<dbReference type="InterPro" id="IPR032274">
    <property type="entry name" value="DUF4835"/>
</dbReference>
<accession>A0ABU2YAE3</accession>
<reference evidence="2 3" key="1">
    <citation type="submission" date="2023-09" db="EMBL/GenBank/DDBJ databases">
        <authorList>
            <person name="Rey-Velasco X."/>
        </authorList>
    </citation>
    <scope>NUCLEOTIDE SEQUENCE [LARGE SCALE GENOMIC DNA]</scope>
    <source>
        <strain evidence="2 3">W242</strain>
    </source>
</reference>